<dbReference type="Proteomes" id="UP000197098">
    <property type="component" value="Chromosome"/>
</dbReference>
<organism evidence="1 2">
    <name type="scientific">Kluyvera genomosp. 3</name>
    <dbReference type="NCBI Taxonomy" id="2774055"/>
    <lineage>
        <taxon>Bacteria</taxon>
        <taxon>Pseudomonadati</taxon>
        <taxon>Pseudomonadota</taxon>
        <taxon>Gammaproteobacteria</taxon>
        <taxon>Enterobacterales</taxon>
        <taxon>Enterobacteriaceae</taxon>
        <taxon>Kluyvera</taxon>
    </lineage>
</organism>
<sequence>MTGLLIAGYRCGECQRWYLTNNKRANFQRAQFTTVNMPKLCDGYHEKNALMPGGNNMGRCGQVMCLFIHGFFSGVILPVDRETHHIDKIIIEIIILI</sequence>
<reference evidence="1 2" key="1">
    <citation type="submission" date="2017-06" db="EMBL/GenBank/DDBJ databases">
        <title>Origin of plasmid-mediated fosfomycin resistance gene fosA3.</title>
        <authorList>
            <person name="Ito R."/>
            <person name="Pacey M.P."/>
            <person name="Doi Y."/>
        </authorList>
    </citation>
    <scope>NUCLEOTIDE SEQUENCE [LARGE SCALE GENOMIC DNA]</scope>
    <source>
        <strain evidence="1 2">YDC799</strain>
    </source>
</reference>
<protein>
    <submittedName>
        <fullName evidence="1">Uncharacterized protein</fullName>
    </submittedName>
</protein>
<name>A0A248KII9_9ENTR</name>
<evidence type="ECO:0000313" key="2">
    <source>
        <dbReference type="Proteomes" id="UP000197098"/>
    </source>
</evidence>
<proteinExistence type="predicted"/>
<accession>A0A248KII9</accession>
<gene>
    <name evidence="1" type="ORF">CEW81_12195</name>
</gene>
<dbReference type="AlphaFoldDB" id="A0A248KII9"/>
<evidence type="ECO:0000313" key="1">
    <source>
        <dbReference type="EMBL" id="ASG63404.1"/>
    </source>
</evidence>
<dbReference type="EMBL" id="CP022114">
    <property type="protein sequence ID" value="ASG63404.1"/>
    <property type="molecule type" value="Genomic_DNA"/>
</dbReference>